<keyword evidence="2" id="KW-0677">Repeat</keyword>
<proteinExistence type="predicted"/>
<dbReference type="Gene3D" id="1.10.238.10">
    <property type="entry name" value="EF-hand"/>
    <property type="match status" value="2"/>
</dbReference>
<evidence type="ECO:0000256" key="1">
    <source>
        <dbReference type="ARBA" id="ARBA00020786"/>
    </source>
</evidence>
<dbReference type="InterPro" id="IPR011992">
    <property type="entry name" value="EF-hand-dom_pair"/>
</dbReference>
<keyword evidence="4" id="KW-0175">Coiled coil</keyword>
<gene>
    <name evidence="6" type="ORF">EX30DRAFT_145776</name>
</gene>
<feature type="coiled-coil region" evidence="4">
    <location>
        <begin position="109"/>
        <end position="160"/>
    </location>
</feature>
<dbReference type="SUPFAM" id="SSF47473">
    <property type="entry name" value="EF-hand"/>
    <property type="match status" value="1"/>
</dbReference>
<evidence type="ECO:0000313" key="6">
    <source>
        <dbReference type="EMBL" id="TGZ82973.1"/>
    </source>
</evidence>
<feature type="region of interest" description="Disordered" evidence="5">
    <location>
        <begin position="1"/>
        <end position="35"/>
    </location>
</feature>
<accession>A0A4S2N1T5</accession>
<evidence type="ECO:0000256" key="2">
    <source>
        <dbReference type="ARBA" id="ARBA00022737"/>
    </source>
</evidence>
<feature type="compositionally biased region" description="Acidic residues" evidence="5">
    <location>
        <begin position="50"/>
        <end position="61"/>
    </location>
</feature>
<evidence type="ECO:0000313" key="7">
    <source>
        <dbReference type="Proteomes" id="UP000298138"/>
    </source>
</evidence>
<reference evidence="6 7" key="1">
    <citation type="submission" date="2019-04" db="EMBL/GenBank/DDBJ databases">
        <title>Comparative genomics and transcriptomics to analyze fruiting body development in filamentous ascomycetes.</title>
        <authorList>
            <consortium name="DOE Joint Genome Institute"/>
            <person name="Lutkenhaus R."/>
            <person name="Traeger S."/>
            <person name="Breuer J."/>
            <person name="Kuo A."/>
            <person name="Lipzen A."/>
            <person name="Pangilinan J."/>
            <person name="Dilworth D."/>
            <person name="Sandor L."/>
            <person name="Poggeler S."/>
            <person name="Barry K."/>
            <person name="Grigoriev I.V."/>
            <person name="Nowrousian M."/>
        </authorList>
    </citation>
    <scope>NUCLEOTIDE SEQUENCE [LARGE SCALE GENOMIC DNA]</scope>
    <source>
        <strain evidence="6 7">CBS 389.68</strain>
    </source>
</reference>
<dbReference type="PANTHER" id="PTHR23048:SF59">
    <property type="entry name" value="EF-HAND SUPERFAMILY PROTEIN"/>
    <property type="match status" value="1"/>
</dbReference>
<dbReference type="OrthoDB" id="26525at2759"/>
<dbReference type="STRING" id="341454.A0A4S2N1T5"/>
<dbReference type="FunFam" id="1.10.238.10:FF:000001">
    <property type="entry name" value="Calmodulin 1"/>
    <property type="match status" value="1"/>
</dbReference>
<dbReference type="Proteomes" id="UP000298138">
    <property type="component" value="Unassembled WGS sequence"/>
</dbReference>
<keyword evidence="7" id="KW-1185">Reference proteome</keyword>
<name>A0A4S2N1T5_9PEZI</name>
<protein>
    <recommendedName>
        <fullName evidence="1">Calmodulin</fullName>
    </recommendedName>
</protein>
<evidence type="ECO:0000256" key="3">
    <source>
        <dbReference type="ARBA" id="ARBA00022837"/>
    </source>
</evidence>
<dbReference type="InParanoid" id="A0A4S2N1T5"/>
<dbReference type="AlphaFoldDB" id="A0A4S2N1T5"/>
<keyword evidence="3" id="KW-0106">Calcium</keyword>
<evidence type="ECO:0000256" key="4">
    <source>
        <dbReference type="SAM" id="Coils"/>
    </source>
</evidence>
<dbReference type="EMBL" id="ML220114">
    <property type="protein sequence ID" value="TGZ82973.1"/>
    <property type="molecule type" value="Genomic_DNA"/>
</dbReference>
<feature type="region of interest" description="Disordered" evidence="5">
    <location>
        <begin position="43"/>
        <end position="62"/>
    </location>
</feature>
<evidence type="ECO:0000256" key="5">
    <source>
        <dbReference type="SAM" id="MobiDB-lite"/>
    </source>
</evidence>
<dbReference type="PANTHER" id="PTHR23048">
    <property type="entry name" value="MYOSIN LIGHT CHAIN 1, 3"/>
    <property type="match status" value="1"/>
</dbReference>
<sequence>MPPKRTTRKPQPTSNSKKSKKSQKNDLDLTPEEEAEIREAWNMFAGSAREDDEAEEDEDADRDVIRRQDVRRVLIALGLESTREELQDILETVDPEDEGIVQWPRFLEVAALKIQYRDTQEEVEKAFKLFTGGGDGPIRLQDLRRIADELKDNVTDEQLRDMLEEASSKGIGRGVDLTLRRL</sequence>
<dbReference type="InterPro" id="IPR050230">
    <property type="entry name" value="CALM/Myosin/TropC-like"/>
</dbReference>
<organism evidence="6 7">
    <name type="scientific">Ascodesmis nigricans</name>
    <dbReference type="NCBI Taxonomy" id="341454"/>
    <lineage>
        <taxon>Eukaryota</taxon>
        <taxon>Fungi</taxon>
        <taxon>Dikarya</taxon>
        <taxon>Ascomycota</taxon>
        <taxon>Pezizomycotina</taxon>
        <taxon>Pezizomycetes</taxon>
        <taxon>Pezizales</taxon>
        <taxon>Ascodesmidaceae</taxon>
        <taxon>Ascodesmis</taxon>
    </lineage>
</organism>
<dbReference type="GO" id="GO:0016460">
    <property type="term" value="C:myosin II complex"/>
    <property type="evidence" value="ECO:0007669"/>
    <property type="project" value="TreeGrafter"/>
</dbReference>